<accession>A0A3D9IMJ9</accession>
<dbReference type="SUPFAM" id="SSF52172">
    <property type="entry name" value="CheY-like"/>
    <property type="match status" value="1"/>
</dbReference>
<dbReference type="InterPro" id="IPR011006">
    <property type="entry name" value="CheY-like_superfamily"/>
</dbReference>
<keyword evidence="1" id="KW-0805">Transcription regulation</keyword>
<dbReference type="InterPro" id="IPR001789">
    <property type="entry name" value="Sig_transdc_resp-reg_receiver"/>
</dbReference>
<feature type="domain" description="HTH araC/xylS-type" evidence="5">
    <location>
        <begin position="443"/>
        <end position="541"/>
    </location>
</feature>
<sequence>MADEPQRIKPEVNDLRVLIVDDEMYAVMGIKDAIDWQGLGVTDVCEAYNMREAVKILERQPVDVMICDIEMPKGTGIELLEWVNERSLRMETIFLTAHGDFRFMQRAIQLSSFDYIMKPVEFGVLEQTIRKALDTVQKKKAELALTEQYKPYYELWNKKKTLLSEKFWYDLLAERIVVGPGDEERLPAEYGIAMQADAKLLPVVVSVENWKRELSTRDEEVMEYAIRQSVSEMVVADSSGEVVQTKHGVTVALPYVSPDEEGTLREVVGERCGRYIEACSTYLNCSVSCYIGEPVLLRELTPMYKALLALEYNNLSESNQLNWLSKQEAEPAADPRLPDFGAWTLLLENGKAEELGARLNASLRELAADRRFGASVLQAYYLGFLQMVYYLLQKKGLSAYRLLQDAGVPAEASPRTLEQMEDWGIRIIRTVHRYLFQEESTIERLCAYISEHLAENITREMLAEHVYLNSAYLSRLFKKEKGMSITDYLLQERMRIARDLIESSTLPISDIAQSVGFSNFSYFAKMFKKVHNVNPQQLRKLSGCPG</sequence>
<evidence type="ECO:0000256" key="2">
    <source>
        <dbReference type="ARBA" id="ARBA00023125"/>
    </source>
</evidence>
<keyword evidence="4" id="KW-0597">Phosphoprotein</keyword>
<dbReference type="GO" id="GO:0003700">
    <property type="term" value="F:DNA-binding transcription factor activity"/>
    <property type="evidence" value="ECO:0007669"/>
    <property type="project" value="InterPro"/>
</dbReference>
<dbReference type="Proteomes" id="UP000256977">
    <property type="component" value="Unassembled WGS sequence"/>
</dbReference>
<dbReference type="InterPro" id="IPR018060">
    <property type="entry name" value="HTH_AraC"/>
</dbReference>
<dbReference type="SMART" id="SM00342">
    <property type="entry name" value="HTH_ARAC"/>
    <property type="match status" value="1"/>
</dbReference>
<dbReference type="OrthoDB" id="1974963at2"/>
<dbReference type="PRINTS" id="PR00032">
    <property type="entry name" value="HTHARAC"/>
</dbReference>
<keyword evidence="2" id="KW-0238">DNA-binding</keyword>
<evidence type="ECO:0000256" key="3">
    <source>
        <dbReference type="ARBA" id="ARBA00023163"/>
    </source>
</evidence>
<dbReference type="RefSeq" id="WP_116063893.1">
    <property type="nucleotide sequence ID" value="NZ_QRDZ01000027.1"/>
</dbReference>
<gene>
    <name evidence="7" type="ORF">DFP98_12784</name>
</gene>
<dbReference type="InterPro" id="IPR018062">
    <property type="entry name" value="HTH_AraC-typ_CS"/>
</dbReference>
<dbReference type="Gene3D" id="3.40.50.2300">
    <property type="match status" value="1"/>
</dbReference>
<comment type="caution">
    <text evidence="7">The sequence shown here is derived from an EMBL/GenBank/DDBJ whole genome shotgun (WGS) entry which is preliminary data.</text>
</comment>
<protein>
    <submittedName>
        <fullName evidence="7">Two-component system response regulator YesN</fullName>
    </submittedName>
</protein>
<feature type="modified residue" description="4-aspartylphosphate" evidence="4">
    <location>
        <position position="68"/>
    </location>
</feature>
<dbReference type="Gene3D" id="1.10.10.60">
    <property type="entry name" value="Homeodomain-like"/>
    <property type="match status" value="2"/>
</dbReference>
<reference evidence="7 8" key="1">
    <citation type="submission" date="2018-07" db="EMBL/GenBank/DDBJ databases">
        <title>Genomic Encyclopedia of Type Strains, Phase III (KMG-III): the genomes of soil and plant-associated and newly described type strains.</title>
        <authorList>
            <person name="Whitman W."/>
        </authorList>
    </citation>
    <scope>NUCLEOTIDE SEQUENCE [LARGE SCALE GENOMIC DNA]</scope>
    <source>
        <strain evidence="7 8">CECT 7287</strain>
    </source>
</reference>
<dbReference type="EMBL" id="QRDZ01000027">
    <property type="protein sequence ID" value="RED62982.1"/>
    <property type="molecule type" value="Genomic_DNA"/>
</dbReference>
<dbReference type="PROSITE" id="PS00041">
    <property type="entry name" value="HTH_ARAC_FAMILY_1"/>
    <property type="match status" value="1"/>
</dbReference>
<proteinExistence type="predicted"/>
<dbReference type="AlphaFoldDB" id="A0A3D9IMJ9"/>
<dbReference type="Pfam" id="PF00072">
    <property type="entry name" value="Response_reg"/>
    <property type="match status" value="1"/>
</dbReference>
<evidence type="ECO:0000256" key="4">
    <source>
        <dbReference type="PROSITE-ProRule" id="PRU00169"/>
    </source>
</evidence>
<evidence type="ECO:0000313" key="8">
    <source>
        <dbReference type="Proteomes" id="UP000256977"/>
    </source>
</evidence>
<dbReference type="InterPro" id="IPR009057">
    <property type="entry name" value="Homeodomain-like_sf"/>
</dbReference>
<organism evidence="7 8">
    <name type="scientific">Cohnella phaseoli</name>
    <dbReference type="NCBI Taxonomy" id="456490"/>
    <lineage>
        <taxon>Bacteria</taxon>
        <taxon>Bacillati</taxon>
        <taxon>Bacillota</taxon>
        <taxon>Bacilli</taxon>
        <taxon>Bacillales</taxon>
        <taxon>Paenibacillaceae</taxon>
        <taxon>Cohnella</taxon>
    </lineage>
</organism>
<evidence type="ECO:0000313" key="7">
    <source>
        <dbReference type="EMBL" id="RED62982.1"/>
    </source>
</evidence>
<dbReference type="PANTHER" id="PTHR43280:SF28">
    <property type="entry name" value="HTH-TYPE TRANSCRIPTIONAL ACTIVATOR RHAS"/>
    <property type="match status" value="1"/>
</dbReference>
<dbReference type="SMART" id="SM00448">
    <property type="entry name" value="REC"/>
    <property type="match status" value="1"/>
</dbReference>
<dbReference type="PROSITE" id="PS50110">
    <property type="entry name" value="RESPONSE_REGULATORY"/>
    <property type="match status" value="1"/>
</dbReference>
<evidence type="ECO:0000259" key="5">
    <source>
        <dbReference type="PROSITE" id="PS01124"/>
    </source>
</evidence>
<keyword evidence="8" id="KW-1185">Reference proteome</keyword>
<dbReference type="SUPFAM" id="SSF46689">
    <property type="entry name" value="Homeodomain-like"/>
    <property type="match status" value="2"/>
</dbReference>
<dbReference type="GO" id="GO:0000160">
    <property type="term" value="P:phosphorelay signal transduction system"/>
    <property type="evidence" value="ECO:0007669"/>
    <property type="project" value="InterPro"/>
</dbReference>
<dbReference type="InterPro" id="IPR020449">
    <property type="entry name" value="Tscrpt_reg_AraC-type_HTH"/>
</dbReference>
<dbReference type="Pfam" id="PF12833">
    <property type="entry name" value="HTH_18"/>
    <property type="match status" value="1"/>
</dbReference>
<dbReference type="CDD" id="cd17536">
    <property type="entry name" value="REC_YesN-like"/>
    <property type="match status" value="1"/>
</dbReference>
<dbReference type="PROSITE" id="PS01124">
    <property type="entry name" value="HTH_ARAC_FAMILY_2"/>
    <property type="match status" value="1"/>
</dbReference>
<evidence type="ECO:0000256" key="1">
    <source>
        <dbReference type="ARBA" id="ARBA00023015"/>
    </source>
</evidence>
<evidence type="ECO:0000259" key="6">
    <source>
        <dbReference type="PROSITE" id="PS50110"/>
    </source>
</evidence>
<dbReference type="PANTHER" id="PTHR43280">
    <property type="entry name" value="ARAC-FAMILY TRANSCRIPTIONAL REGULATOR"/>
    <property type="match status" value="1"/>
</dbReference>
<dbReference type="GO" id="GO:0043565">
    <property type="term" value="F:sequence-specific DNA binding"/>
    <property type="evidence" value="ECO:0007669"/>
    <property type="project" value="InterPro"/>
</dbReference>
<keyword evidence="3" id="KW-0804">Transcription</keyword>
<feature type="domain" description="Response regulatory" evidence="6">
    <location>
        <begin position="16"/>
        <end position="133"/>
    </location>
</feature>
<name>A0A3D9IMJ9_9BACL</name>